<evidence type="ECO:0000313" key="8">
    <source>
        <dbReference type="Proteomes" id="UP000523795"/>
    </source>
</evidence>
<feature type="transmembrane region" description="Helical" evidence="6">
    <location>
        <begin position="23"/>
        <end position="44"/>
    </location>
</feature>
<reference evidence="7 8" key="1">
    <citation type="submission" date="2020-04" db="EMBL/GenBank/DDBJ databases">
        <authorList>
            <person name="Liu S."/>
        </authorList>
    </citation>
    <scope>NUCLEOTIDE SEQUENCE [LARGE SCALE GENOMIC DNA]</scope>
    <source>
        <strain evidence="7 8">CGMCC 1.15091</strain>
    </source>
</reference>
<comment type="caution">
    <text evidence="7">The sequence shown here is derived from an EMBL/GenBank/DDBJ whole genome shotgun (WGS) entry which is preliminary data.</text>
</comment>
<keyword evidence="4 6" id="KW-1133">Transmembrane helix</keyword>
<evidence type="ECO:0000256" key="4">
    <source>
        <dbReference type="ARBA" id="ARBA00022989"/>
    </source>
</evidence>
<gene>
    <name evidence="7" type="ORF">HER39_03100</name>
</gene>
<dbReference type="PANTHER" id="PTHR32196">
    <property type="entry name" value="ABC TRANSPORTER PERMEASE PROTEIN YPHD-RELATED-RELATED"/>
    <property type="match status" value="1"/>
</dbReference>
<protein>
    <submittedName>
        <fullName evidence="7">ABC transporter permease</fullName>
    </submittedName>
</protein>
<dbReference type="EMBL" id="JAAZSR010000025">
    <property type="protein sequence ID" value="NKX49581.1"/>
    <property type="molecule type" value="Genomic_DNA"/>
</dbReference>
<evidence type="ECO:0000256" key="6">
    <source>
        <dbReference type="SAM" id="Phobius"/>
    </source>
</evidence>
<comment type="subcellular location">
    <subcellularLocation>
        <location evidence="1">Cell membrane</location>
        <topology evidence="1">Multi-pass membrane protein</topology>
    </subcellularLocation>
</comment>
<keyword evidence="2" id="KW-1003">Cell membrane</keyword>
<dbReference type="Pfam" id="PF02653">
    <property type="entry name" value="BPD_transp_2"/>
    <property type="match status" value="1"/>
</dbReference>
<keyword evidence="5 6" id="KW-0472">Membrane</keyword>
<feature type="transmembrane region" description="Helical" evidence="6">
    <location>
        <begin position="77"/>
        <end position="95"/>
    </location>
</feature>
<accession>A0ABX1JLG2</accession>
<evidence type="ECO:0000313" key="7">
    <source>
        <dbReference type="EMBL" id="NKX49581.1"/>
    </source>
</evidence>
<name>A0ABX1JLG2_9MICC</name>
<sequence>MTAATRIRPAAPARRPAAILPRLIAPLVFAAIMLAFTLLTPAFLTGDNLLAVLNQTAILALVAAGMTVVVRSGGIDLSVGVPLDLAALAAAAAIADHYVAWVAVAAGLAFGLAVGLVNAFLIVVLRIPPFLATLSVWFIGTSVQQL</sequence>
<proteinExistence type="predicted"/>
<evidence type="ECO:0000256" key="1">
    <source>
        <dbReference type="ARBA" id="ARBA00004651"/>
    </source>
</evidence>
<organism evidence="7 8">
    <name type="scientific">Arthrobacter deserti</name>
    <dbReference type="NCBI Taxonomy" id="1742687"/>
    <lineage>
        <taxon>Bacteria</taxon>
        <taxon>Bacillati</taxon>
        <taxon>Actinomycetota</taxon>
        <taxon>Actinomycetes</taxon>
        <taxon>Micrococcales</taxon>
        <taxon>Micrococcaceae</taxon>
        <taxon>Arthrobacter</taxon>
    </lineage>
</organism>
<feature type="non-terminal residue" evidence="7">
    <location>
        <position position="146"/>
    </location>
</feature>
<keyword evidence="8" id="KW-1185">Reference proteome</keyword>
<dbReference type="InterPro" id="IPR001851">
    <property type="entry name" value="ABC_transp_permease"/>
</dbReference>
<feature type="transmembrane region" description="Helical" evidence="6">
    <location>
        <begin position="101"/>
        <end position="125"/>
    </location>
</feature>
<evidence type="ECO:0000256" key="3">
    <source>
        <dbReference type="ARBA" id="ARBA00022692"/>
    </source>
</evidence>
<dbReference type="Proteomes" id="UP000523795">
    <property type="component" value="Unassembled WGS sequence"/>
</dbReference>
<feature type="transmembrane region" description="Helical" evidence="6">
    <location>
        <begin position="50"/>
        <end position="70"/>
    </location>
</feature>
<dbReference type="PANTHER" id="PTHR32196:SF72">
    <property type="entry name" value="RIBOSE IMPORT PERMEASE PROTEIN RBSC"/>
    <property type="match status" value="1"/>
</dbReference>
<keyword evidence="3 6" id="KW-0812">Transmembrane</keyword>
<evidence type="ECO:0000256" key="2">
    <source>
        <dbReference type="ARBA" id="ARBA00022475"/>
    </source>
</evidence>
<evidence type="ECO:0000256" key="5">
    <source>
        <dbReference type="ARBA" id="ARBA00023136"/>
    </source>
</evidence>